<evidence type="ECO:0000313" key="1">
    <source>
        <dbReference type="EMBL" id="AWY98044.1"/>
    </source>
</evidence>
<organism evidence="1 2">
    <name type="scientific">Blautia argi</name>
    <dbReference type="NCBI Taxonomy" id="1912897"/>
    <lineage>
        <taxon>Bacteria</taxon>
        <taxon>Bacillati</taxon>
        <taxon>Bacillota</taxon>
        <taxon>Clostridia</taxon>
        <taxon>Lachnospirales</taxon>
        <taxon>Lachnospiraceae</taxon>
        <taxon>Blautia</taxon>
    </lineage>
</organism>
<dbReference type="RefSeq" id="WP_111919540.1">
    <property type="nucleotide sequence ID" value="NZ_CP030280.1"/>
</dbReference>
<evidence type="ECO:0008006" key="3">
    <source>
        <dbReference type="Google" id="ProtNLM"/>
    </source>
</evidence>
<evidence type="ECO:0000313" key="2">
    <source>
        <dbReference type="Proteomes" id="UP000250003"/>
    </source>
</evidence>
<keyword evidence="2" id="KW-1185">Reference proteome</keyword>
<dbReference type="EMBL" id="CP030280">
    <property type="protein sequence ID" value="AWY98044.1"/>
    <property type="molecule type" value="Genomic_DNA"/>
</dbReference>
<reference evidence="2" key="1">
    <citation type="submission" date="2018-06" db="EMBL/GenBank/DDBJ databases">
        <title>Description of Blautia argi sp. nov., a new anaerobic isolated from dog feces.</title>
        <authorList>
            <person name="Chang Y.-H."/>
            <person name="Paek J."/>
            <person name="Shin Y."/>
        </authorList>
    </citation>
    <scope>NUCLEOTIDE SEQUENCE [LARGE SCALE GENOMIC DNA]</scope>
    <source>
        <strain evidence="2">KCTC 15426</strain>
    </source>
</reference>
<proteinExistence type="predicted"/>
<accession>A0A2Z4UB14</accession>
<dbReference type="KEGG" id="blau:DQQ01_07685"/>
<dbReference type="Proteomes" id="UP000250003">
    <property type="component" value="Chromosome"/>
</dbReference>
<protein>
    <recommendedName>
        <fullName evidence="3">YgiT-type zinc finger protein</fullName>
    </recommendedName>
</protein>
<name>A0A2Z4UB14_9FIRM</name>
<dbReference type="AlphaFoldDB" id="A0A2Z4UB14"/>
<gene>
    <name evidence="1" type="ORF">DQQ01_07685</name>
</gene>
<sequence length="71" mass="8262">MTEKTCGNCKSNKLILVKQTYNAYYSPHISMGIGKKVKIRRTVCEVCGHVDEWVTDERGLERLKIKYLKKK</sequence>